<dbReference type="Gene3D" id="2.60.120.200">
    <property type="match status" value="1"/>
</dbReference>
<sequence>MRVLPGRPTQVRVGVVLLAGVLLAAGSSPAVAADAPQPPTRLTVGGHACGVGGAGYVNDRTPVLTATTRGSASGPRQAVLFQVVRVSSGAVVWSQRSLAGTAGSTPKATVGSKLARGVALELRVRASNVGGGTSPVASCRFAVDDVDPGPVRIVPLSPADTPVGTPREFRLVGDEDAVAFRFDERELPDDGGEVPATNGRAVVSVTPRSSGPTTLVAQAIDRAGNSGPEVSYRLDVPTAKATHKWRFDEGAGRVAADSYGAQPLAVTSSTQWVAETQDTGTLLRFDAAADAATAPAVVDTTTSFGLAATLVPATRDARIAVSQASSEVTAVALGVVRDARCPTGDGVCFSLSLRASDRAGAARSRVMSGVHVVPGNRYRVVATWNAGAHDASIWVFDEDGDQWDEREPVTVPVRAVAPSSGVFRVGSAKLDGEVVAPWRGKVDDVVVLTGAVDDVLAQTMSSIYD</sequence>
<organism evidence="2 3">
    <name type="scientific">Cellulomonas fulva</name>
    <dbReference type="NCBI Taxonomy" id="2835530"/>
    <lineage>
        <taxon>Bacteria</taxon>
        <taxon>Bacillati</taxon>
        <taxon>Actinomycetota</taxon>
        <taxon>Actinomycetes</taxon>
        <taxon>Micrococcales</taxon>
        <taxon>Cellulomonadaceae</taxon>
        <taxon>Cellulomonas</taxon>
    </lineage>
</organism>
<dbReference type="Proteomes" id="UP000722125">
    <property type="component" value="Unassembled WGS sequence"/>
</dbReference>
<evidence type="ECO:0000313" key="3">
    <source>
        <dbReference type="Proteomes" id="UP000722125"/>
    </source>
</evidence>
<protein>
    <recommendedName>
        <fullName evidence="4">HYR domain-containing protein</fullName>
    </recommendedName>
</protein>
<reference evidence="2 3" key="1">
    <citation type="submission" date="2021-05" db="EMBL/GenBank/DDBJ databases">
        <title>Description of Cellulomonas sp. DKR-3 sp. nov.</title>
        <authorList>
            <person name="Dahal R.H."/>
            <person name="Chaudhary D.K."/>
        </authorList>
    </citation>
    <scope>NUCLEOTIDE SEQUENCE [LARGE SCALE GENOMIC DNA]</scope>
    <source>
        <strain evidence="2 3">DKR-3</strain>
    </source>
</reference>
<keyword evidence="1" id="KW-0732">Signal</keyword>
<evidence type="ECO:0000313" key="2">
    <source>
        <dbReference type="EMBL" id="MBT0993608.1"/>
    </source>
</evidence>
<comment type="caution">
    <text evidence="2">The sequence shown here is derived from an EMBL/GenBank/DDBJ whole genome shotgun (WGS) entry which is preliminary data.</text>
</comment>
<evidence type="ECO:0008006" key="4">
    <source>
        <dbReference type="Google" id="ProtNLM"/>
    </source>
</evidence>
<proteinExistence type="predicted"/>
<gene>
    <name evidence="2" type="ORF">KIN34_04825</name>
</gene>
<keyword evidence="3" id="KW-1185">Reference proteome</keyword>
<accession>A0ABS5TWS6</accession>
<name>A0ABS5TWS6_9CELL</name>
<dbReference type="EMBL" id="JAHBOH010000001">
    <property type="protein sequence ID" value="MBT0993608.1"/>
    <property type="molecule type" value="Genomic_DNA"/>
</dbReference>
<feature type="signal peptide" evidence="1">
    <location>
        <begin position="1"/>
        <end position="32"/>
    </location>
</feature>
<evidence type="ECO:0000256" key="1">
    <source>
        <dbReference type="SAM" id="SignalP"/>
    </source>
</evidence>
<dbReference type="RefSeq" id="WP_214347463.1">
    <property type="nucleotide sequence ID" value="NZ_JAHBOH010000001.1"/>
</dbReference>
<feature type="chain" id="PRO_5045796277" description="HYR domain-containing protein" evidence="1">
    <location>
        <begin position="33"/>
        <end position="465"/>
    </location>
</feature>